<dbReference type="InterPro" id="IPR002023">
    <property type="entry name" value="NuoE-like"/>
</dbReference>
<reference evidence="11" key="1">
    <citation type="submission" date="2023-07" db="EMBL/GenBank/DDBJ databases">
        <title>Chromosome-level genome assembly of Artemia franciscana.</title>
        <authorList>
            <person name="Jo E."/>
        </authorList>
    </citation>
    <scope>NUCLEOTIDE SEQUENCE</scope>
    <source>
        <tissue evidence="11">Whole body</tissue>
    </source>
</reference>
<evidence type="ECO:0000256" key="10">
    <source>
        <dbReference type="SAM" id="MobiDB-lite"/>
    </source>
</evidence>
<gene>
    <name evidence="11" type="ORF">QYM36_000901</name>
</gene>
<dbReference type="PANTHER" id="PTHR10371">
    <property type="entry name" value="NADH DEHYDROGENASE UBIQUINONE FLAVOPROTEIN 2, MITOCHONDRIAL"/>
    <property type="match status" value="1"/>
</dbReference>
<organism evidence="11 12">
    <name type="scientific">Artemia franciscana</name>
    <name type="common">Brine shrimp</name>
    <name type="synonym">Artemia sanfranciscana</name>
    <dbReference type="NCBI Taxonomy" id="6661"/>
    <lineage>
        <taxon>Eukaryota</taxon>
        <taxon>Metazoa</taxon>
        <taxon>Ecdysozoa</taxon>
        <taxon>Arthropoda</taxon>
        <taxon>Crustacea</taxon>
        <taxon>Branchiopoda</taxon>
        <taxon>Anostraca</taxon>
        <taxon>Artemiidae</taxon>
        <taxon>Artemia</taxon>
    </lineage>
</organism>
<dbReference type="EMBL" id="JAVRJZ010000003">
    <property type="protein sequence ID" value="KAK2724194.1"/>
    <property type="molecule type" value="Genomic_DNA"/>
</dbReference>
<keyword evidence="2 9" id="KW-0001">2Fe-2S</keyword>
<dbReference type="GO" id="GO:1902494">
    <property type="term" value="C:catalytic complex"/>
    <property type="evidence" value="ECO:0007669"/>
    <property type="project" value="UniProtKB-ARBA"/>
</dbReference>
<dbReference type="GO" id="GO:0051537">
    <property type="term" value="F:2 iron, 2 sulfur cluster binding"/>
    <property type="evidence" value="ECO:0007669"/>
    <property type="project" value="UniProtKB-KW"/>
</dbReference>
<comment type="cofactor">
    <cofactor evidence="9">
        <name>[2Fe-2S] cluster</name>
        <dbReference type="ChEBI" id="CHEBI:190135"/>
    </cofactor>
    <text evidence="9">Binds 1 [2Fe-2S] cluster.</text>
</comment>
<comment type="cofactor">
    <cofactor evidence="8">
        <name>[2Fe-2S] cluster</name>
        <dbReference type="ChEBI" id="CHEBI:190135"/>
    </cofactor>
</comment>
<dbReference type="Proteomes" id="UP001187531">
    <property type="component" value="Unassembled WGS sequence"/>
</dbReference>
<keyword evidence="7" id="KW-0520">NAD</keyword>
<evidence type="ECO:0000256" key="3">
    <source>
        <dbReference type="ARBA" id="ARBA00022723"/>
    </source>
</evidence>
<dbReference type="FunFam" id="3.40.30.10:FF:000022">
    <property type="entry name" value="NADH dehydrogenase flavoprotein 2, mitochondrial"/>
    <property type="match status" value="1"/>
</dbReference>
<feature type="binding site" evidence="9">
    <location>
        <position position="137"/>
    </location>
    <ligand>
        <name>[2Fe-2S] cluster</name>
        <dbReference type="ChEBI" id="CHEBI:190135"/>
    </ligand>
</feature>
<dbReference type="NCBIfam" id="NF005725">
    <property type="entry name" value="PRK07539.1-5"/>
    <property type="match status" value="1"/>
</dbReference>
<evidence type="ECO:0000256" key="4">
    <source>
        <dbReference type="ARBA" id="ARBA00022967"/>
    </source>
</evidence>
<dbReference type="NCBIfam" id="TIGR01958">
    <property type="entry name" value="nuoE_fam"/>
    <property type="match status" value="1"/>
</dbReference>
<keyword evidence="4" id="KW-1278">Translocase</keyword>
<accession>A0AA88IBM7</accession>
<dbReference type="NCBIfam" id="NF005722">
    <property type="entry name" value="PRK07539.1-2"/>
    <property type="match status" value="1"/>
</dbReference>
<dbReference type="FunFam" id="1.10.10.1590:FF:000001">
    <property type="entry name" value="NADH-quinone oxidoreductase subunit E"/>
    <property type="match status" value="1"/>
</dbReference>
<evidence type="ECO:0000256" key="8">
    <source>
        <dbReference type="ARBA" id="ARBA00034078"/>
    </source>
</evidence>
<dbReference type="PIRSF" id="PIRSF000216">
    <property type="entry name" value="NADH_DH_24kDa"/>
    <property type="match status" value="1"/>
</dbReference>
<dbReference type="Gene3D" id="1.10.10.1590">
    <property type="entry name" value="NADH-quinone oxidoreductase subunit E"/>
    <property type="match status" value="1"/>
</dbReference>
<dbReference type="GO" id="GO:0008137">
    <property type="term" value="F:NADH dehydrogenase (ubiquinone) activity"/>
    <property type="evidence" value="ECO:0007669"/>
    <property type="project" value="UniProtKB-ARBA"/>
</dbReference>
<keyword evidence="12" id="KW-1185">Reference proteome</keyword>
<sequence length="246" mass="27714">MIPANLFSRFQLIQNIGSQLRLIATSRVQLSESLYVHRDTVENNPDVPFEFSEDNKKRIDAIMKIYPEGHERAAVIPLLDLAQRQHGGWLPISAMHKVAEILDMPKMRVYEVATFYTMFNRNPIGKNFIQVCTTTPCWLRGSEDIMNCLKKKLGINNGETTKDGMFSLLEVECLGACINAPMMQINDNYYEDLTVKDTEEIIDDLRAGKEPKAGPRSGRYACEPLTGLTTLTTPPTGPGFKVRSDL</sequence>
<feature type="binding site" evidence="9">
    <location>
        <position position="173"/>
    </location>
    <ligand>
        <name>[2Fe-2S] cluster</name>
        <dbReference type="ChEBI" id="CHEBI:190135"/>
    </ligand>
</feature>
<dbReference type="GO" id="GO:0098796">
    <property type="term" value="C:membrane protein complex"/>
    <property type="evidence" value="ECO:0007669"/>
    <property type="project" value="UniProtKB-ARBA"/>
</dbReference>
<dbReference type="PROSITE" id="PS01099">
    <property type="entry name" value="COMPLEX1_24K"/>
    <property type="match status" value="1"/>
</dbReference>
<dbReference type="InterPro" id="IPR036249">
    <property type="entry name" value="Thioredoxin-like_sf"/>
</dbReference>
<dbReference type="InterPro" id="IPR042128">
    <property type="entry name" value="NuoE_dom"/>
</dbReference>
<dbReference type="Pfam" id="PF01257">
    <property type="entry name" value="2Fe-2S_thioredx"/>
    <property type="match status" value="1"/>
</dbReference>
<evidence type="ECO:0008006" key="13">
    <source>
        <dbReference type="Google" id="ProtNLM"/>
    </source>
</evidence>
<dbReference type="GO" id="GO:0046872">
    <property type="term" value="F:metal ion binding"/>
    <property type="evidence" value="ECO:0007669"/>
    <property type="project" value="UniProtKB-KW"/>
</dbReference>
<evidence type="ECO:0000256" key="5">
    <source>
        <dbReference type="ARBA" id="ARBA00023004"/>
    </source>
</evidence>
<feature type="binding site" evidence="9">
    <location>
        <position position="177"/>
    </location>
    <ligand>
        <name>[2Fe-2S] cluster</name>
        <dbReference type="ChEBI" id="CHEBI:190135"/>
    </ligand>
</feature>
<evidence type="ECO:0000256" key="9">
    <source>
        <dbReference type="PIRSR" id="PIRSR000216-1"/>
    </source>
</evidence>
<evidence type="ECO:0000256" key="2">
    <source>
        <dbReference type="ARBA" id="ARBA00022714"/>
    </source>
</evidence>
<comment type="similarity">
    <text evidence="1">Belongs to the complex I 24 kDa subunit family.</text>
</comment>
<dbReference type="GO" id="GO:0006120">
    <property type="term" value="P:mitochondrial electron transport, NADH to ubiquinone"/>
    <property type="evidence" value="ECO:0007669"/>
    <property type="project" value="UniProtKB-ARBA"/>
</dbReference>
<keyword evidence="3 9" id="KW-0479">Metal-binding</keyword>
<dbReference type="GO" id="GO:0003954">
    <property type="term" value="F:NADH dehydrogenase activity"/>
    <property type="evidence" value="ECO:0007669"/>
    <property type="project" value="TreeGrafter"/>
</dbReference>
<evidence type="ECO:0000256" key="6">
    <source>
        <dbReference type="ARBA" id="ARBA00023014"/>
    </source>
</evidence>
<proteinExistence type="inferred from homology"/>
<feature type="binding site" evidence="9">
    <location>
        <position position="132"/>
    </location>
    <ligand>
        <name>[2Fe-2S] cluster</name>
        <dbReference type="ChEBI" id="CHEBI:190135"/>
    </ligand>
</feature>
<dbReference type="AlphaFoldDB" id="A0AA88IBM7"/>
<evidence type="ECO:0000313" key="12">
    <source>
        <dbReference type="Proteomes" id="UP001187531"/>
    </source>
</evidence>
<dbReference type="InterPro" id="IPR041921">
    <property type="entry name" value="NuoE_N"/>
</dbReference>
<dbReference type="Gene3D" id="3.40.30.10">
    <property type="entry name" value="Glutaredoxin"/>
    <property type="match status" value="1"/>
</dbReference>
<keyword evidence="5 9" id="KW-0408">Iron</keyword>
<comment type="caution">
    <text evidence="11">The sequence shown here is derived from an EMBL/GenBank/DDBJ whole genome shotgun (WGS) entry which is preliminary data.</text>
</comment>
<evidence type="ECO:0000313" key="11">
    <source>
        <dbReference type="EMBL" id="KAK2724194.1"/>
    </source>
</evidence>
<dbReference type="SUPFAM" id="SSF52833">
    <property type="entry name" value="Thioredoxin-like"/>
    <property type="match status" value="1"/>
</dbReference>
<evidence type="ECO:0000256" key="1">
    <source>
        <dbReference type="ARBA" id="ARBA00010643"/>
    </source>
</evidence>
<protein>
    <recommendedName>
        <fullName evidence="13">NADH dehydrogenase [ubiquinone] flavoprotein 2, mitochondrial</fullName>
    </recommendedName>
</protein>
<dbReference type="CDD" id="cd03064">
    <property type="entry name" value="TRX_Fd_NuoE"/>
    <property type="match status" value="1"/>
</dbReference>
<name>A0AA88IBM7_ARTSF</name>
<evidence type="ECO:0000256" key="7">
    <source>
        <dbReference type="ARBA" id="ARBA00023027"/>
    </source>
</evidence>
<feature type="region of interest" description="Disordered" evidence="10">
    <location>
        <begin position="226"/>
        <end position="246"/>
    </location>
</feature>
<keyword evidence="6 9" id="KW-0411">Iron-sulfur</keyword>
<dbReference type="PANTHER" id="PTHR10371:SF3">
    <property type="entry name" value="NADH DEHYDROGENASE [UBIQUINONE] FLAVOPROTEIN 2, MITOCHONDRIAL"/>
    <property type="match status" value="1"/>
</dbReference>
<dbReference type="GO" id="GO:0005743">
    <property type="term" value="C:mitochondrial inner membrane"/>
    <property type="evidence" value="ECO:0007669"/>
    <property type="project" value="UniProtKB-ARBA"/>
</dbReference>